<sequence>ALVPKGARSGKREGEITAFELTAEGDFGEGLWSAPFAPCRIEDEEKGTGNPTRGCNIFRAARANNKASSIASLIVTTVLSAG</sequence>
<evidence type="ECO:0000313" key="1">
    <source>
        <dbReference type="EMBL" id="EJK53560.1"/>
    </source>
</evidence>
<protein>
    <submittedName>
        <fullName evidence="1">Uncharacterized protein</fullName>
    </submittedName>
</protein>
<organism evidence="1 2">
    <name type="scientific">Thalassiosira oceanica</name>
    <name type="common">Marine diatom</name>
    <dbReference type="NCBI Taxonomy" id="159749"/>
    <lineage>
        <taxon>Eukaryota</taxon>
        <taxon>Sar</taxon>
        <taxon>Stramenopiles</taxon>
        <taxon>Ochrophyta</taxon>
        <taxon>Bacillariophyta</taxon>
        <taxon>Coscinodiscophyceae</taxon>
        <taxon>Thalassiosirophycidae</taxon>
        <taxon>Thalassiosirales</taxon>
        <taxon>Thalassiosiraceae</taxon>
        <taxon>Thalassiosira</taxon>
    </lineage>
</organism>
<evidence type="ECO:0000313" key="2">
    <source>
        <dbReference type="Proteomes" id="UP000266841"/>
    </source>
</evidence>
<dbReference type="AlphaFoldDB" id="K0RK09"/>
<dbReference type="EMBL" id="AGNL01037537">
    <property type="protein sequence ID" value="EJK53560.1"/>
    <property type="molecule type" value="Genomic_DNA"/>
</dbReference>
<name>K0RK09_THAOC</name>
<keyword evidence="2" id="KW-1185">Reference proteome</keyword>
<dbReference type="Proteomes" id="UP000266841">
    <property type="component" value="Unassembled WGS sequence"/>
</dbReference>
<comment type="caution">
    <text evidence="1">The sequence shown here is derived from an EMBL/GenBank/DDBJ whole genome shotgun (WGS) entry which is preliminary data.</text>
</comment>
<feature type="non-terminal residue" evidence="1">
    <location>
        <position position="1"/>
    </location>
</feature>
<gene>
    <name evidence="1" type="ORF">THAOC_26979</name>
</gene>
<reference evidence="1 2" key="1">
    <citation type="journal article" date="2012" name="Genome Biol.">
        <title>Genome and low-iron response of an oceanic diatom adapted to chronic iron limitation.</title>
        <authorList>
            <person name="Lommer M."/>
            <person name="Specht M."/>
            <person name="Roy A.S."/>
            <person name="Kraemer L."/>
            <person name="Andreson R."/>
            <person name="Gutowska M.A."/>
            <person name="Wolf J."/>
            <person name="Bergner S.V."/>
            <person name="Schilhabel M.B."/>
            <person name="Klostermeier U.C."/>
            <person name="Beiko R.G."/>
            <person name="Rosenstiel P."/>
            <person name="Hippler M."/>
            <person name="Laroche J."/>
        </authorList>
    </citation>
    <scope>NUCLEOTIDE SEQUENCE [LARGE SCALE GENOMIC DNA]</scope>
    <source>
        <strain evidence="1 2">CCMP1005</strain>
    </source>
</reference>
<proteinExistence type="predicted"/>
<accession>K0RK09</accession>